<gene>
    <name evidence="2" type="ORF">EFL26_15525</name>
</gene>
<evidence type="ECO:0000313" key="2">
    <source>
        <dbReference type="EMBL" id="RNM14320.1"/>
    </source>
</evidence>
<proteinExistence type="predicted"/>
<evidence type="ECO:0000259" key="1">
    <source>
        <dbReference type="Pfam" id="PF13091"/>
    </source>
</evidence>
<dbReference type="EMBL" id="RJSF01000040">
    <property type="protein sequence ID" value="RNM14320.1"/>
    <property type="molecule type" value="Genomic_DNA"/>
</dbReference>
<dbReference type="RefSeq" id="WP_123223728.1">
    <property type="nucleotide sequence ID" value="NZ_RJSF01000040.1"/>
</dbReference>
<dbReference type="InterPro" id="IPR025202">
    <property type="entry name" value="PLD-like_dom"/>
</dbReference>
<sequence length="467" mass="51645">MHPGSAPVRRAHATRALVAVVLLALAVTLVAAQPSGAARSHAVTSTTEATAGGAARPALLPLRAPEHYTPPQGAKFNHWNIARYRNVIRRHMLHTINSVPRGATIRWMVFSFGDWAIERALVRARNRGVSVQVLGNYKNRQTWAPWRKFQATLGTATTKKGRDPETLSWARQCRFSCRGWGGNLHMKLYLFSQVANVPTVTMYGSWNPTWVANQRQWNHLDTRWDPDTYNHWLGVFAQAKRDRPVGYAHWESGGMENFAFPKPGTHADTDPIYAELGKISCVSPPDATGATHATVVRIGMYVFGGGRGTWMAHRIRSLWNQGCDVAIVYGFTSPRALSILYSPSGRGRIPMKQCMKIENGIPYRYLHDKYVAVSGVYDGVPGSNVVWAGSTNFSMLGFSADDLTVRTMDAGNTQQYFQDFKITWNGPNAHKPHAGLANPEARTAGGKLSQQLRAPLGQGYYSALEAD</sequence>
<dbReference type="AlphaFoldDB" id="A0A3N0GQD3"/>
<organism evidence="2 3">
    <name type="scientific">Nocardioides pocheonensis</name>
    <dbReference type="NCBI Taxonomy" id="661485"/>
    <lineage>
        <taxon>Bacteria</taxon>
        <taxon>Bacillati</taxon>
        <taxon>Actinomycetota</taxon>
        <taxon>Actinomycetes</taxon>
        <taxon>Propionibacteriales</taxon>
        <taxon>Nocardioidaceae</taxon>
        <taxon>Nocardioides</taxon>
    </lineage>
</organism>
<accession>A0A3N0GQD3</accession>
<evidence type="ECO:0000313" key="3">
    <source>
        <dbReference type="Proteomes" id="UP000279994"/>
    </source>
</evidence>
<name>A0A3N0GQD3_9ACTN</name>
<dbReference type="Gene3D" id="3.30.870.10">
    <property type="entry name" value="Endonuclease Chain A"/>
    <property type="match status" value="2"/>
</dbReference>
<protein>
    <recommendedName>
        <fullName evidence="1">Phospholipase D-like domain-containing protein</fullName>
    </recommendedName>
</protein>
<dbReference type="SUPFAM" id="SSF56024">
    <property type="entry name" value="Phospholipase D/nuclease"/>
    <property type="match status" value="2"/>
</dbReference>
<dbReference type="OrthoDB" id="3740959at2"/>
<dbReference type="Pfam" id="PF13091">
    <property type="entry name" value="PLDc_2"/>
    <property type="match status" value="1"/>
</dbReference>
<keyword evidence="3" id="KW-1185">Reference proteome</keyword>
<comment type="caution">
    <text evidence="2">The sequence shown here is derived from an EMBL/GenBank/DDBJ whole genome shotgun (WGS) entry which is preliminary data.</text>
</comment>
<dbReference type="Proteomes" id="UP000279994">
    <property type="component" value="Unassembled WGS sequence"/>
</dbReference>
<feature type="domain" description="Phospholipase D-like" evidence="1">
    <location>
        <begin position="103"/>
        <end position="232"/>
    </location>
</feature>
<reference evidence="2 3" key="1">
    <citation type="submission" date="2018-11" db="EMBL/GenBank/DDBJ databases">
        <authorList>
            <person name="Li F."/>
        </authorList>
    </citation>
    <scope>NUCLEOTIDE SEQUENCE [LARGE SCALE GENOMIC DNA]</scope>
    <source>
        <strain evidence="2 3">Gsoil 818</strain>
    </source>
</reference>